<protein>
    <submittedName>
        <fullName evidence="2">Tripartite tricarboxylate transporter substrate binding protein</fullName>
    </submittedName>
</protein>
<dbReference type="Gene3D" id="3.40.190.10">
    <property type="entry name" value="Periplasmic binding protein-like II"/>
    <property type="match status" value="1"/>
</dbReference>
<sequence length="351" mass="36595">MACTPAADRVGFYGTAATVNRLGAEHQEVTVAFTKVLLASVGLVIASVATAAEWQPKRPIKIVVPYAAGGSADAMARVLAEKMQARLGQPVVVDNKPGAGTVIGATAVARSPADGYNLLFATSTTLSIVPLVQKQVPYAASDFLPVAGIMSMPFMLDVNKDVPVTTLQDLVAKSRGKPGHFNYGTLGNGSSNHVLGALLSKAAGESLVSVHYTGAAQALTALARGDVHVYFDGIPTSIHKVASGEYKALAVTSKTRVPGAPDVPTVFEQGLPELGLTVWYGLVAPAGTPRDVVTTLNAVVQSAVSDERVSALITRDGSQPLQLDPQGFQQLIDQDAAAWRDAFGKLKLKLE</sequence>
<dbReference type="SUPFAM" id="SSF53850">
    <property type="entry name" value="Periplasmic binding protein-like II"/>
    <property type="match status" value="1"/>
</dbReference>
<evidence type="ECO:0000313" key="2">
    <source>
        <dbReference type="EMBL" id="MVQ29437.1"/>
    </source>
</evidence>
<dbReference type="AlphaFoldDB" id="A0A6N8IRG8"/>
<keyword evidence="3" id="KW-1185">Reference proteome</keyword>
<dbReference type="InterPro" id="IPR005064">
    <property type="entry name" value="BUG"/>
</dbReference>
<name>A0A6N8IRG8_9BURK</name>
<gene>
    <name evidence="2" type="ORF">GON04_08260</name>
</gene>
<organism evidence="2 3">
    <name type="scientific">Ramlibacter pinisoli</name>
    <dbReference type="NCBI Taxonomy" id="2682844"/>
    <lineage>
        <taxon>Bacteria</taxon>
        <taxon>Pseudomonadati</taxon>
        <taxon>Pseudomonadota</taxon>
        <taxon>Betaproteobacteria</taxon>
        <taxon>Burkholderiales</taxon>
        <taxon>Comamonadaceae</taxon>
        <taxon>Ramlibacter</taxon>
    </lineage>
</organism>
<evidence type="ECO:0000313" key="3">
    <source>
        <dbReference type="Proteomes" id="UP000469385"/>
    </source>
</evidence>
<reference evidence="2 3" key="1">
    <citation type="submission" date="2019-12" db="EMBL/GenBank/DDBJ databases">
        <authorList>
            <person name="Huq M.A."/>
        </authorList>
    </citation>
    <scope>NUCLEOTIDE SEQUENCE [LARGE SCALE GENOMIC DNA]</scope>
    <source>
        <strain evidence="2 3">MAH-25</strain>
    </source>
</reference>
<evidence type="ECO:0000256" key="1">
    <source>
        <dbReference type="ARBA" id="ARBA00006987"/>
    </source>
</evidence>
<accession>A0A6N8IRG8</accession>
<dbReference type="Pfam" id="PF03401">
    <property type="entry name" value="TctC"/>
    <property type="match status" value="1"/>
</dbReference>
<dbReference type="InterPro" id="IPR042100">
    <property type="entry name" value="Bug_dom1"/>
</dbReference>
<dbReference type="Proteomes" id="UP000469385">
    <property type="component" value="Unassembled WGS sequence"/>
</dbReference>
<proteinExistence type="inferred from homology"/>
<comment type="caution">
    <text evidence="2">The sequence shown here is derived from an EMBL/GenBank/DDBJ whole genome shotgun (WGS) entry which is preliminary data.</text>
</comment>
<dbReference type="PANTHER" id="PTHR42928:SF5">
    <property type="entry name" value="BLR1237 PROTEIN"/>
    <property type="match status" value="1"/>
</dbReference>
<dbReference type="EMBL" id="WSEL01000003">
    <property type="protein sequence ID" value="MVQ29437.1"/>
    <property type="molecule type" value="Genomic_DNA"/>
</dbReference>
<dbReference type="Gene3D" id="3.40.190.150">
    <property type="entry name" value="Bordetella uptake gene, domain 1"/>
    <property type="match status" value="1"/>
</dbReference>
<dbReference type="PANTHER" id="PTHR42928">
    <property type="entry name" value="TRICARBOXYLATE-BINDING PROTEIN"/>
    <property type="match status" value="1"/>
</dbReference>
<dbReference type="PIRSF" id="PIRSF017082">
    <property type="entry name" value="YflP"/>
    <property type="match status" value="1"/>
</dbReference>
<comment type="similarity">
    <text evidence="1">Belongs to the UPF0065 (bug) family.</text>
</comment>
<dbReference type="CDD" id="cd07012">
    <property type="entry name" value="PBP2_Bug_TTT"/>
    <property type="match status" value="1"/>
</dbReference>